<feature type="domain" description="Glycogen debranching enzyme glucanotransferase" evidence="18">
    <location>
        <begin position="5"/>
        <end position="272"/>
    </location>
</feature>
<keyword evidence="11" id="KW-0378">Hydrolase</keyword>
<dbReference type="InterPro" id="IPR032790">
    <property type="entry name" value="GDE_C"/>
</dbReference>
<dbReference type="InterPro" id="IPR012341">
    <property type="entry name" value="6hp_glycosidase-like_sf"/>
</dbReference>
<keyword evidence="9" id="KW-0328">Glycosyltransferase</keyword>
<comment type="function">
    <text evidence="3">Multifunctional enzyme acting as 1,4-alpha-D-glucan:1,4-alpha-D-glucan 4-alpha-D-glycosyltransferase and amylo-1,6-glucosidase in glycogen degradation.</text>
</comment>
<comment type="similarity">
    <text evidence="15">Belongs to the glycogen debranching enzyme family.</text>
</comment>
<dbReference type="PANTHER" id="PTHR10569:SF2">
    <property type="entry name" value="GLYCOGEN DEBRANCHING ENZYME"/>
    <property type="match status" value="1"/>
</dbReference>
<comment type="subcellular location">
    <subcellularLocation>
        <location evidence="4">Cytoplasm</location>
    </subcellularLocation>
</comment>
<evidence type="ECO:0000256" key="11">
    <source>
        <dbReference type="ARBA" id="ARBA00022801"/>
    </source>
</evidence>
<dbReference type="GO" id="GO:0005978">
    <property type="term" value="P:glycogen biosynthetic process"/>
    <property type="evidence" value="ECO:0007669"/>
    <property type="project" value="UniProtKB-KW"/>
</dbReference>
<dbReference type="PANTHER" id="PTHR10569">
    <property type="entry name" value="GLYCOGEN DEBRANCHING ENZYME"/>
    <property type="match status" value="1"/>
</dbReference>
<accession>A0AAN9Y8P4</accession>
<evidence type="ECO:0000256" key="13">
    <source>
        <dbReference type="ARBA" id="ARBA00023268"/>
    </source>
</evidence>
<evidence type="ECO:0000259" key="18">
    <source>
        <dbReference type="Pfam" id="PF14701"/>
    </source>
</evidence>
<evidence type="ECO:0000256" key="14">
    <source>
        <dbReference type="ARBA" id="ARBA00023295"/>
    </source>
</evidence>
<keyword evidence="12" id="KW-0320">Glycogen biosynthesis</keyword>
<organism evidence="20 21">
    <name type="scientific">Parthenolecanium corni</name>
    <dbReference type="NCBI Taxonomy" id="536013"/>
    <lineage>
        <taxon>Eukaryota</taxon>
        <taxon>Metazoa</taxon>
        <taxon>Ecdysozoa</taxon>
        <taxon>Arthropoda</taxon>
        <taxon>Hexapoda</taxon>
        <taxon>Insecta</taxon>
        <taxon>Pterygota</taxon>
        <taxon>Neoptera</taxon>
        <taxon>Paraneoptera</taxon>
        <taxon>Hemiptera</taxon>
        <taxon>Sternorrhyncha</taxon>
        <taxon>Coccoidea</taxon>
        <taxon>Coccidae</taxon>
        <taxon>Parthenolecanium</taxon>
    </lineage>
</organism>
<evidence type="ECO:0000256" key="10">
    <source>
        <dbReference type="ARBA" id="ARBA00022679"/>
    </source>
</evidence>
<evidence type="ECO:0000256" key="4">
    <source>
        <dbReference type="ARBA" id="ARBA00004496"/>
    </source>
</evidence>
<gene>
    <name evidence="20" type="ORF">V9T40_008068</name>
</gene>
<evidence type="ECO:0000313" key="21">
    <source>
        <dbReference type="Proteomes" id="UP001367676"/>
    </source>
</evidence>
<comment type="catalytic activity">
    <reaction evidence="1">
        <text>Transfers a segment of a (1-&gt;4)-alpha-D-glucan to a new position in an acceptor, which may be glucose or a (1-&gt;4)-alpha-D-glucan.</text>
        <dbReference type="EC" id="2.4.1.25"/>
    </reaction>
</comment>
<name>A0AAN9Y8P4_9HEMI</name>
<feature type="domain" description="Glycogen debranching enzyme central" evidence="19">
    <location>
        <begin position="410"/>
        <end position="661"/>
    </location>
</feature>
<dbReference type="NCBIfam" id="TIGR01531">
    <property type="entry name" value="glyc_debranch"/>
    <property type="match status" value="1"/>
</dbReference>
<evidence type="ECO:0000256" key="9">
    <source>
        <dbReference type="ARBA" id="ARBA00022676"/>
    </source>
</evidence>
<evidence type="ECO:0000256" key="1">
    <source>
        <dbReference type="ARBA" id="ARBA00000439"/>
    </source>
</evidence>
<reference evidence="20 21" key="1">
    <citation type="submission" date="2024-03" db="EMBL/GenBank/DDBJ databases">
        <title>Adaptation during the transition from Ophiocordyceps entomopathogen to insect associate is accompanied by gene loss and intensified selection.</title>
        <authorList>
            <person name="Ward C.M."/>
            <person name="Onetto C.A."/>
            <person name="Borneman A.R."/>
        </authorList>
    </citation>
    <scope>NUCLEOTIDE SEQUENCE [LARGE SCALE GENOMIC DNA]</scope>
    <source>
        <strain evidence="20">AWRI1</strain>
        <tissue evidence="20">Single Adult Female</tissue>
    </source>
</reference>
<dbReference type="GO" id="GO:0005980">
    <property type="term" value="P:glycogen catabolic process"/>
    <property type="evidence" value="ECO:0007669"/>
    <property type="project" value="InterPro"/>
</dbReference>
<evidence type="ECO:0000256" key="7">
    <source>
        <dbReference type="ARBA" id="ARBA00020723"/>
    </source>
</evidence>
<evidence type="ECO:0000256" key="3">
    <source>
        <dbReference type="ARBA" id="ARBA00003530"/>
    </source>
</evidence>
<keyword evidence="21" id="KW-1185">Reference proteome</keyword>
<dbReference type="Gene3D" id="3.20.20.80">
    <property type="entry name" value="Glycosidases"/>
    <property type="match status" value="1"/>
</dbReference>
<evidence type="ECO:0000256" key="2">
    <source>
        <dbReference type="ARBA" id="ARBA00000927"/>
    </source>
</evidence>
<comment type="catalytic activity">
    <reaction evidence="2">
        <text>Hydrolysis of (1-&gt;6)-alpha-D-glucosidic branch linkages in glycogen phosphorylase limit dextrin.</text>
        <dbReference type="EC" id="3.2.1.33"/>
    </reaction>
</comment>
<dbReference type="SUPFAM" id="SSF51445">
    <property type="entry name" value="(Trans)glycosidases"/>
    <property type="match status" value="1"/>
</dbReference>
<dbReference type="InterPro" id="IPR017853">
    <property type="entry name" value="GH"/>
</dbReference>
<evidence type="ECO:0000256" key="12">
    <source>
        <dbReference type="ARBA" id="ARBA00023056"/>
    </source>
</evidence>
<keyword evidence="13" id="KW-0511">Multifunctional enzyme</keyword>
<dbReference type="Pfam" id="PF14701">
    <property type="entry name" value="hDGE_amylase"/>
    <property type="match status" value="1"/>
</dbReference>
<dbReference type="EMBL" id="JBBCAQ010000008">
    <property type="protein sequence ID" value="KAK7602479.1"/>
    <property type="molecule type" value="Genomic_DNA"/>
</dbReference>
<dbReference type="Proteomes" id="UP001367676">
    <property type="component" value="Unassembled WGS sequence"/>
</dbReference>
<keyword evidence="10" id="KW-0808">Transferase</keyword>
<evidence type="ECO:0000256" key="15">
    <source>
        <dbReference type="ARBA" id="ARBA00025780"/>
    </source>
</evidence>
<sequence length="1243" mass="140306">MRYALLEKLLPKIKLHELVILPVENLVAEFLSKCRTLPPPLASSTIKSSVILPALEIKEDPLCRRLKSTVDMELALEHYNVFRNDCYDEETRILKCASDFKAKLDLLNLDKKNEFFNHLTAGVDNVIAGVRYFRVQEDGPRLQEISTRSPLFTRYFTDYNDEALEDHAFTDNGRFIMAHNGWVMNSEPLKNFAEANSKVYLRRELIAWGDSVKLRYGNSPADCPYLWSRMRKYTEETVRAFDGIRLDNCHSTPIHVAEYLLDAARLIRPNLYVVAELFTNSDHTDNLFVNRLGITSLIRESMAAWDSHELGRLVYRYGGDPIGAFIKSFSRPLTPSVAHALFLDLTHDNPSPIEKRSVFDLLPSSALVSMACCASGSNMGYDLLVPHHIHVVDETRSYVEWGNQVSEKTGIVAGKKALNDLHYFLGKNGYKQVFVDQVDPDIVCVTRHNDVTHETVILISYTAFGHPNPFASGEGKGVTVTGCVERALIEAYLRHKSENRYSRDTTFTKDETFINGLSNYELVIKTDFNAQYVSMVNLVCVNENTTRVDFTSQFKPGSIIALKFKQNEQVQTALSNLTRMLNLEQVKKSLTLADLNKVLYCCDAEDGGVYNVPNFAPFVYCGLQGILSFMETIAFNNDLGHPICQNLREGDWLMDYIVNRLQNKTGTMMLGEKLAETFEQIKKIPRYLVPCYFFNIVRHVHTEMVNVALSLMSSSIKDGSNFAKSLALGSIQFGGIVDSSPLPPLSPNLKPPTPPVTDSIQTPLCVSLSAGLPHFAVGYMRNWGRDTFISLRGLFLLTGRFDEARYIILAYGGCLRHGLIPNLLDGGRNPRYNCRDAVWWWLYSIKNYVLDAPNGTSLLTDIVNRLYPTDDSPMSSVDQPLHDVIQEAVSVHFQGLCFRERNAGIAVDAHMTGPGFDNQIGVHPATGFVFGGNEWNCGTWMDKMGSSEKANIRGKPATPRDGSAVEIVALSEAVVSWLSNMHKKGLYPYDGVSRKNKDGATVHWTYEEWAEKIRNNFEKHFWIPLKPSPAEPRPDLVHRRGIYKDCNGASQQWADYQLRCNYSVAMAVAPELFSNENAFVALDNVKNILVGPLGMKTLDPEDWAYYGYYDNSDDSTNPKTAHGFNYHQGPEWLWLVGYYLRARLHFCLKMGDKIKLKEILAESKSYLANHYIHLQKSDWKGLPELTNKDATFCPFSCPTQAWSMASILEYLSIESSSPALQFVIETQQNDFSIVVLDRLDPVA</sequence>
<keyword evidence="8" id="KW-0963">Cytoplasm</keyword>
<dbReference type="InterPro" id="IPR010401">
    <property type="entry name" value="AGL/Gdb1"/>
</dbReference>
<dbReference type="FunFam" id="1.50.10.10:FF:000039">
    <property type="entry name" value="Glycogen debranching enzyme Gdb1, putative"/>
    <property type="match status" value="1"/>
</dbReference>
<feature type="domain" description="Glycogen debranching enzyme C-terminal" evidence="17">
    <location>
        <begin position="762"/>
        <end position="1209"/>
    </location>
</feature>
<dbReference type="InterPro" id="IPR032792">
    <property type="entry name" value="AGL_glucanoTrfase"/>
</dbReference>
<evidence type="ECO:0000256" key="6">
    <source>
        <dbReference type="ARBA" id="ARBA00012778"/>
    </source>
</evidence>
<dbReference type="EC" id="3.2.1.33" evidence="6"/>
<dbReference type="InterPro" id="IPR006421">
    <property type="entry name" value="Glycogen_debranch_met"/>
</dbReference>
<evidence type="ECO:0000256" key="16">
    <source>
        <dbReference type="ARBA" id="ARBA00031477"/>
    </source>
</evidence>
<dbReference type="GO" id="GO:0004134">
    <property type="term" value="F:4-alpha-glucanotransferase activity"/>
    <property type="evidence" value="ECO:0007669"/>
    <property type="project" value="UniProtKB-EC"/>
</dbReference>
<evidence type="ECO:0000313" key="20">
    <source>
        <dbReference type="EMBL" id="KAK7602479.1"/>
    </source>
</evidence>
<evidence type="ECO:0000256" key="8">
    <source>
        <dbReference type="ARBA" id="ARBA00022490"/>
    </source>
</evidence>
<proteinExistence type="inferred from homology"/>
<dbReference type="FunFam" id="3.20.20.80:FF:000206">
    <property type="entry name" value="Amylo-alpha-1, 6-glucosidase, 4-alpha-glucanotransferase b"/>
    <property type="match status" value="1"/>
</dbReference>
<dbReference type="SUPFAM" id="SSF48208">
    <property type="entry name" value="Six-hairpin glycosidases"/>
    <property type="match status" value="1"/>
</dbReference>
<evidence type="ECO:0000256" key="5">
    <source>
        <dbReference type="ARBA" id="ARBA00012560"/>
    </source>
</evidence>
<dbReference type="Pfam" id="PF14702">
    <property type="entry name" value="hGDE_central"/>
    <property type="match status" value="1"/>
</dbReference>
<dbReference type="EC" id="2.4.1.25" evidence="5"/>
<dbReference type="GO" id="GO:0004135">
    <property type="term" value="F:amylo-alpha-1,6-glucosidase activity"/>
    <property type="evidence" value="ECO:0007669"/>
    <property type="project" value="UniProtKB-EC"/>
</dbReference>
<dbReference type="InterPro" id="IPR008928">
    <property type="entry name" value="6-hairpin_glycosidase_sf"/>
</dbReference>
<dbReference type="InterPro" id="IPR032788">
    <property type="entry name" value="AGL_central"/>
</dbReference>
<evidence type="ECO:0000259" key="17">
    <source>
        <dbReference type="Pfam" id="PF06202"/>
    </source>
</evidence>
<dbReference type="Gene3D" id="1.50.10.10">
    <property type="match status" value="1"/>
</dbReference>
<comment type="caution">
    <text evidence="20">The sequence shown here is derived from an EMBL/GenBank/DDBJ whole genome shotgun (WGS) entry which is preliminary data.</text>
</comment>
<evidence type="ECO:0000259" key="19">
    <source>
        <dbReference type="Pfam" id="PF14702"/>
    </source>
</evidence>
<dbReference type="AlphaFoldDB" id="A0AAN9Y8P4"/>
<protein>
    <recommendedName>
        <fullName evidence="7">Glycogen debranching enzyme</fullName>
        <ecNumber evidence="5">2.4.1.25</ecNumber>
        <ecNumber evidence="6">3.2.1.33</ecNumber>
    </recommendedName>
    <alternativeName>
        <fullName evidence="16">Glycogen debrancher</fullName>
    </alternativeName>
</protein>
<keyword evidence="14" id="KW-0326">Glycosidase</keyword>
<dbReference type="GO" id="GO:0005737">
    <property type="term" value="C:cytoplasm"/>
    <property type="evidence" value="ECO:0007669"/>
    <property type="project" value="UniProtKB-SubCell"/>
</dbReference>
<dbReference type="Pfam" id="PF06202">
    <property type="entry name" value="GDE_C"/>
    <property type="match status" value="1"/>
</dbReference>